<dbReference type="Pfam" id="PF00535">
    <property type="entry name" value="Glycos_transf_2"/>
    <property type="match status" value="1"/>
</dbReference>
<evidence type="ECO:0000313" key="3">
    <source>
        <dbReference type="EMBL" id="PIR93049.1"/>
    </source>
</evidence>
<dbReference type="Gene3D" id="3.90.550.10">
    <property type="entry name" value="Spore Coat Polysaccharide Biosynthesis Protein SpsA, Chain A"/>
    <property type="match status" value="1"/>
</dbReference>
<accession>A0A2H0V3N5</accession>
<dbReference type="CDD" id="cd04186">
    <property type="entry name" value="GT_2_like_c"/>
    <property type="match status" value="1"/>
</dbReference>
<dbReference type="InterPro" id="IPR001173">
    <property type="entry name" value="Glyco_trans_2-like"/>
</dbReference>
<protein>
    <recommendedName>
        <fullName evidence="2">Glycosyltransferase 2-like domain-containing protein</fullName>
    </recommendedName>
</protein>
<evidence type="ECO:0000259" key="2">
    <source>
        <dbReference type="Pfam" id="PF00535"/>
    </source>
</evidence>
<keyword evidence="1" id="KW-0472">Membrane</keyword>
<dbReference type="PANTHER" id="PTHR43179:SF7">
    <property type="entry name" value="RHAMNOSYLTRANSFERASE WBBL"/>
    <property type="match status" value="1"/>
</dbReference>
<dbReference type="Proteomes" id="UP000228626">
    <property type="component" value="Unassembled WGS sequence"/>
</dbReference>
<feature type="domain" description="Glycosyltransferase 2-like" evidence="2">
    <location>
        <begin position="4"/>
        <end position="151"/>
    </location>
</feature>
<feature type="transmembrane region" description="Helical" evidence="1">
    <location>
        <begin position="262"/>
        <end position="282"/>
    </location>
</feature>
<reference evidence="4" key="1">
    <citation type="submission" date="2017-09" db="EMBL/GenBank/DDBJ databases">
        <title>Depth-based differentiation of microbial function through sediment-hosted aquifers and enrichment of novel symbionts in the deep terrestrial subsurface.</title>
        <authorList>
            <person name="Probst A.J."/>
            <person name="Ladd B."/>
            <person name="Jarett J.K."/>
            <person name="Geller-Mcgrath D.E."/>
            <person name="Sieber C.M.K."/>
            <person name="Emerson J.B."/>
            <person name="Anantharaman K."/>
            <person name="Thomas B.C."/>
            <person name="Malmstrom R."/>
            <person name="Stieglmeier M."/>
            <person name="Klingl A."/>
            <person name="Woyke T."/>
            <person name="Ryan C.M."/>
            <person name="Banfield J.F."/>
        </authorList>
    </citation>
    <scope>NUCLEOTIDE SEQUENCE [LARGE SCALE GENOMIC DNA]</scope>
</reference>
<comment type="caution">
    <text evidence="3">The sequence shown here is derived from an EMBL/GenBank/DDBJ whole genome shotgun (WGS) entry which is preliminary data.</text>
</comment>
<dbReference type="InterPro" id="IPR029044">
    <property type="entry name" value="Nucleotide-diphossugar_trans"/>
</dbReference>
<evidence type="ECO:0000256" key="1">
    <source>
        <dbReference type="SAM" id="Phobius"/>
    </source>
</evidence>
<gene>
    <name evidence="3" type="ORF">COT99_02865</name>
</gene>
<dbReference type="PANTHER" id="PTHR43179">
    <property type="entry name" value="RHAMNOSYLTRANSFERASE WBBL"/>
    <property type="match status" value="1"/>
</dbReference>
<keyword evidence="1" id="KW-1133">Transmembrane helix</keyword>
<keyword evidence="1" id="KW-0812">Transmembrane</keyword>
<sequence length="292" mass="34777">MDLSIIIVNWNVRDLLHRCLKSIFVFAQGLEYEVIVVDNFSVDGSPQMLNALTFSYQNLHIILNQNNAGFARANNQGLALAQGKYVLFMNPDMELVENTPKLLFNYLEENKEAAVCTCQLQYGDGHRQPNIKRDPTFWSQLWILYKLHYFWRPPFLKKYLAKDFDYTREQEVEQIMGAFIFARRDIIKKIGGWSEDYFIWWEDLDLCKRLRKMGEKIMYTPISRVIHYEGRSFAQQMGFTKQRRFNRGLLTYFKKYHNRFNWFLLWGASVDSLILAWIAQLFKIRSKTQSKL</sequence>
<dbReference type="SUPFAM" id="SSF53448">
    <property type="entry name" value="Nucleotide-diphospho-sugar transferases"/>
    <property type="match status" value="1"/>
</dbReference>
<name>A0A2H0V3N5_9BACT</name>
<dbReference type="AlphaFoldDB" id="A0A2H0V3N5"/>
<proteinExistence type="predicted"/>
<organism evidence="3 4">
    <name type="scientific">Candidatus Falkowbacteria bacterium CG10_big_fil_rev_8_21_14_0_10_43_10</name>
    <dbReference type="NCBI Taxonomy" id="1974567"/>
    <lineage>
        <taxon>Bacteria</taxon>
        <taxon>Candidatus Falkowiibacteriota</taxon>
    </lineage>
</organism>
<dbReference type="EMBL" id="PFAR01000035">
    <property type="protein sequence ID" value="PIR93049.1"/>
    <property type="molecule type" value="Genomic_DNA"/>
</dbReference>
<evidence type="ECO:0000313" key="4">
    <source>
        <dbReference type="Proteomes" id="UP000228626"/>
    </source>
</evidence>